<reference evidence="6" key="1">
    <citation type="journal article" date="2019" name="Environ. Microbiol.">
        <title>Fungal ecological strategies reflected in gene transcription - a case study of two litter decomposers.</title>
        <authorList>
            <person name="Barbi F."/>
            <person name="Kohler A."/>
            <person name="Barry K."/>
            <person name="Baskaran P."/>
            <person name="Daum C."/>
            <person name="Fauchery L."/>
            <person name="Ihrmark K."/>
            <person name="Kuo A."/>
            <person name="LaButti K."/>
            <person name="Lipzen A."/>
            <person name="Morin E."/>
            <person name="Grigoriev I.V."/>
            <person name="Henrissat B."/>
            <person name="Lindahl B."/>
            <person name="Martin F."/>
        </authorList>
    </citation>
    <scope>NUCLEOTIDE SEQUENCE</scope>
    <source>
        <strain evidence="6">JB14</strain>
    </source>
</reference>
<keyword evidence="3" id="KW-0862">Zinc</keyword>
<sequence>MAKKPKNDIPNPNSVSNRDVIQRLNFLYQASVYLNNVHSSSAQARKRNEAKMNRKTVKLNDLSRSYIETMKTVGTKTTVQLDPSVKRTLCKGCNIVLIPGSTASVRTKMAMAMEVDSAPPPNAAQSGTSQAAVTVTDNVPAAGASEPEKKPEKRKRKEIPPRLPPLFARDAGHVVFAGNEQLPPSNGSWNDGIFIT</sequence>
<protein>
    <submittedName>
        <fullName evidence="6">Rpr2-domain-containing protein</fullName>
    </submittedName>
</protein>
<keyword evidence="7" id="KW-1185">Reference proteome</keyword>
<dbReference type="PANTHER" id="PTHR14742:SF0">
    <property type="entry name" value="RIBONUCLEASE P PROTEIN SUBUNIT P21"/>
    <property type="match status" value="1"/>
</dbReference>
<accession>A0A6A4IGC9</accession>
<name>A0A6A4IGC9_9AGAR</name>
<dbReference type="GO" id="GO:0046872">
    <property type="term" value="F:metal ion binding"/>
    <property type="evidence" value="ECO:0007669"/>
    <property type="project" value="UniProtKB-KW"/>
</dbReference>
<evidence type="ECO:0000256" key="3">
    <source>
        <dbReference type="ARBA" id="ARBA00022833"/>
    </source>
</evidence>
<feature type="region of interest" description="Disordered" evidence="5">
    <location>
        <begin position="140"/>
        <end position="166"/>
    </location>
</feature>
<dbReference type="Proteomes" id="UP000799118">
    <property type="component" value="Unassembled WGS sequence"/>
</dbReference>
<dbReference type="GO" id="GO:0008033">
    <property type="term" value="P:tRNA processing"/>
    <property type="evidence" value="ECO:0007669"/>
    <property type="project" value="UniProtKB-KW"/>
</dbReference>
<dbReference type="OrthoDB" id="128536at2759"/>
<dbReference type="AlphaFoldDB" id="A0A6A4IGC9"/>
<evidence type="ECO:0000256" key="5">
    <source>
        <dbReference type="SAM" id="MobiDB-lite"/>
    </source>
</evidence>
<dbReference type="Pfam" id="PF04032">
    <property type="entry name" value="Rpr2"/>
    <property type="match status" value="1"/>
</dbReference>
<evidence type="ECO:0000256" key="2">
    <source>
        <dbReference type="ARBA" id="ARBA00022723"/>
    </source>
</evidence>
<evidence type="ECO:0000256" key="4">
    <source>
        <dbReference type="ARBA" id="ARBA00038402"/>
    </source>
</evidence>
<keyword evidence="2" id="KW-0479">Metal-binding</keyword>
<evidence type="ECO:0000256" key="1">
    <source>
        <dbReference type="ARBA" id="ARBA00022694"/>
    </source>
</evidence>
<dbReference type="Gene3D" id="6.20.50.20">
    <property type="match status" value="1"/>
</dbReference>
<organism evidence="6 7">
    <name type="scientific">Gymnopus androsaceus JB14</name>
    <dbReference type="NCBI Taxonomy" id="1447944"/>
    <lineage>
        <taxon>Eukaryota</taxon>
        <taxon>Fungi</taxon>
        <taxon>Dikarya</taxon>
        <taxon>Basidiomycota</taxon>
        <taxon>Agaricomycotina</taxon>
        <taxon>Agaricomycetes</taxon>
        <taxon>Agaricomycetidae</taxon>
        <taxon>Agaricales</taxon>
        <taxon>Marasmiineae</taxon>
        <taxon>Omphalotaceae</taxon>
        <taxon>Gymnopus</taxon>
    </lineage>
</organism>
<dbReference type="GO" id="GO:0005655">
    <property type="term" value="C:nucleolar ribonuclease P complex"/>
    <property type="evidence" value="ECO:0007669"/>
    <property type="project" value="TreeGrafter"/>
</dbReference>
<keyword evidence="1" id="KW-0819">tRNA processing</keyword>
<dbReference type="PANTHER" id="PTHR14742">
    <property type="entry name" value="RIBONUCLEASE P SUBUNIT P21"/>
    <property type="match status" value="1"/>
</dbReference>
<proteinExistence type="inferred from homology"/>
<dbReference type="InterPro" id="IPR007175">
    <property type="entry name" value="Rpr2/Snm1/Rpp21"/>
</dbReference>
<comment type="similarity">
    <text evidence="4">Belongs to the eukaryotic/archaeal RNase P protein component 4 family.</text>
</comment>
<dbReference type="EMBL" id="ML769390">
    <property type="protein sequence ID" value="KAE9408793.1"/>
    <property type="molecule type" value="Genomic_DNA"/>
</dbReference>
<gene>
    <name evidence="6" type="ORF">BT96DRAFT_962717</name>
</gene>
<evidence type="ECO:0000313" key="6">
    <source>
        <dbReference type="EMBL" id="KAE9408793.1"/>
    </source>
</evidence>
<evidence type="ECO:0000313" key="7">
    <source>
        <dbReference type="Proteomes" id="UP000799118"/>
    </source>
</evidence>